<proteinExistence type="predicted"/>
<gene>
    <name evidence="2" type="ORF">GUJ93_ZPchr0002g24272</name>
</gene>
<dbReference type="AlphaFoldDB" id="A0A8J5V596"/>
<dbReference type="Proteomes" id="UP000729402">
    <property type="component" value="Unassembled WGS sequence"/>
</dbReference>
<accession>A0A8J5V596</accession>
<evidence type="ECO:0000256" key="1">
    <source>
        <dbReference type="SAM" id="MobiDB-lite"/>
    </source>
</evidence>
<protein>
    <submittedName>
        <fullName evidence="2">Uncharacterized protein</fullName>
    </submittedName>
</protein>
<keyword evidence="3" id="KW-1185">Reference proteome</keyword>
<name>A0A8J5V596_ZIZPA</name>
<evidence type="ECO:0000313" key="2">
    <source>
        <dbReference type="EMBL" id="KAG8060467.1"/>
    </source>
</evidence>
<reference evidence="2" key="2">
    <citation type="submission" date="2021-02" db="EMBL/GenBank/DDBJ databases">
        <authorList>
            <person name="Kimball J.A."/>
            <person name="Haas M.W."/>
            <person name="Macchietto M."/>
            <person name="Kono T."/>
            <person name="Duquette J."/>
            <person name="Shao M."/>
        </authorList>
    </citation>
    <scope>NUCLEOTIDE SEQUENCE</scope>
    <source>
        <tissue evidence="2">Fresh leaf tissue</tissue>
    </source>
</reference>
<organism evidence="2 3">
    <name type="scientific">Zizania palustris</name>
    <name type="common">Northern wild rice</name>
    <dbReference type="NCBI Taxonomy" id="103762"/>
    <lineage>
        <taxon>Eukaryota</taxon>
        <taxon>Viridiplantae</taxon>
        <taxon>Streptophyta</taxon>
        <taxon>Embryophyta</taxon>
        <taxon>Tracheophyta</taxon>
        <taxon>Spermatophyta</taxon>
        <taxon>Magnoliopsida</taxon>
        <taxon>Liliopsida</taxon>
        <taxon>Poales</taxon>
        <taxon>Poaceae</taxon>
        <taxon>BOP clade</taxon>
        <taxon>Oryzoideae</taxon>
        <taxon>Oryzeae</taxon>
        <taxon>Zizaniinae</taxon>
        <taxon>Zizania</taxon>
    </lineage>
</organism>
<sequence>MAEEVKRGRRRGGRPLTREGRIPELRPERTRSETTRRARRHSRSEADTTVRRAAMARRRRRGRAALGVGALQDPAGLVVR</sequence>
<comment type="caution">
    <text evidence="2">The sequence shown here is derived from an EMBL/GenBank/DDBJ whole genome shotgun (WGS) entry which is preliminary data.</text>
</comment>
<reference evidence="2" key="1">
    <citation type="journal article" date="2021" name="bioRxiv">
        <title>Whole Genome Assembly and Annotation of Northern Wild Rice, Zizania palustris L., Supports a Whole Genome Duplication in the Zizania Genus.</title>
        <authorList>
            <person name="Haas M."/>
            <person name="Kono T."/>
            <person name="Macchietto M."/>
            <person name="Millas R."/>
            <person name="McGilp L."/>
            <person name="Shao M."/>
            <person name="Duquette J."/>
            <person name="Hirsch C.N."/>
            <person name="Kimball J."/>
        </authorList>
    </citation>
    <scope>NUCLEOTIDE SEQUENCE</scope>
    <source>
        <tissue evidence="2">Fresh leaf tissue</tissue>
    </source>
</reference>
<dbReference type="EMBL" id="JAAALK010000287">
    <property type="protein sequence ID" value="KAG8060467.1"/>
    <property type="molecule type" value="Genomic_DNA"/>
</dbReference>
<feature type="compositionally biased region" description="Basic residues" evidence="1">
    <location>
        <begin position="54"/>
        <end position="63"/>
    </location>
</feature>
<evidence type="ECO:0000313" key="3">
    <source>
        <dbReference type="Proteomes" id="UP000729402"/>
    </source>
</evidence>
<feature type="compositionally biased region" description="Basic and acidic residues" evidence="1">
    <location>
        <begin position="16"/>
        <end position="36"/>
    </location>
</feature>
<feature type="region of interest" description="Disordered" evidence="1">
    <location>
        <begin position="1"/>
        <end position="80"/>
    </location>
</feature>